<dbReference type="Proteomes" id="UP000799776">
    <property type="component" value="Unassembled WGS sequence"/>
</dbReference>
<evidence type="ECO:0000313" key="4">
    <source>
        <dbReference type="Proteomes" id="UP000799776"/>
    </source>
</evidence>
<dbReference type="EMBL" id="ML978713">
    <property type="protein sequence ID" value="KAF2090053.1"/>
    <property type="molecule type" value="Genomic_DNA"/>
</dbReference>
<evidence type="ECO:0000313" key="3">
    <source>
        <dbReference type="EMBL" id="KAF2090053.1"/>
    </source>
</evidence>
<gene>
    <name evidence="3" type="ORF">K490DRAFT_62926</name>
</gene>
<dbReference type="Pfam" id="PF25484">
    <property type="entry name" value="DUF7907"/>
    <property type="match status" value="1"/>
</dbReference>
<organism evidence="3 4">
    <name type="scientific">Saccharata proteae CBS 121410</name>
    <dbReference type="NCBI Taxonomy" id="1314787"/>
    <lineage>
        <taxon>Eukaryota</taxon>
        <taxon>Fungi</taxon>
        <taxon>Dikarya</taxon>
        <taxon>Ascomycota</taxon>
        <taxon>Pezizomycotina</taxon>
        <taxon>Dothideomycetes</taxon>
        <taxon>Dothideomycetes incertae sedis</taxon>
        <taxon>Botryosphaeriales</taxon>
        <taxon>Saccharataceae</taxon>
        <taxon>Saccharata</taxon>
    </lineage>
</organism>
<feature type="chain" id="PRO_5040408105" description="DUF7907 domain-containing protein" evidence="1">
    <location>
        <begin position="25"/>
        <end position="203"/>
    </location>
</feature>
<protein>
    <recommendedName>
        <fullName evidence="2">DUF7907 domain-containing protein</fullName>
    </recommendedName>
</protein>
<dbReference type="InterPro" id="IPR057229">
    <property type="entry name" value="DUF7907"/>
</dbReference>
<evidence type="ECO:0000256" key="1">
    <source>
        <dbReference type="SAM" id="SignalP"/>
    </source>
</evidence>
<dbReference type="OrthoDB" id="3518533at2759"/>
<dbReference type="AlphaFoldDB" id="A0A9P4HZ17"/>
<evidence type="ECO:0000259" key="2">
    <source>
        <dbReference type="Pfam" id="PF25484"/>
    </source>
</evidence>
<name>A0A9P4HZ17_9PEZI</name>
<feature type="signal peptide" evidence="1">
    <location>
        <begin position="1"/>
        <end position="24"/>
    </location>
</feature>
<accession>A0A9P4HZ17</accession>
<comment type="caution">
    <text evidence="3">The sequence shown here is derived from an EMBL/GenBank/DDBJ whole genome shotgun (WGS) entry which is preliminary data.</text>
</comment>
<feature type="domain" description="DUF7907" evidence="2">
    <location>
        <begin position="56"/>
        <end position="201"/>
    </location>
</feature>
<reference evidence="3" key="1">
    <citation type="journal article" date="2020" name="Stud. Mycol.">
        <title>101 Dothideomycetes genomes: a test case for predicting lifestyles and emergence of pathogens.</title>
        <authorList>
            <person name="Haridas S."/>
            <person name="Albert R."/>
            <person name="Binder M."/>
            <person name="Bloem J."/>
            <person name="Labutti K."/>
            <person name="Salamov A."/>
            <person name="Andreopoulos B."/>
            <person name="Baker S."/>
            <person name="Barry K."/>
            <person name="Bills G."/>
            <person name="Bluhm B."/>
            <person name="Cannon C."/>
            <person name="Castanera R."/>
            <person name="Culley D."/>
            <person name="Daum C."/>
            <person name="Ezra D."/>
            <person name="Gonzalez J."/>
            <person name="Henrissat B."/>
            <person name="Kuo A."/>
            <person name="Liang C."/>
            <person name="Lipzen A."/>
            <person name="Lutzoni F."/>
            <person name="Magnuson J."/>
            <person name="Mondo S."/>
            <person name="Nolan M."/>
            <person name="Ohm R."/>
            <person name="Pangilinan J."/>
            <person name="Park H.-J."/>
            <person name="Ramirez L."/>
            <person name="Alfaro M."/>
            <person name="Sun H."/>
            <person name="Tritt A."/>
            <person name="Yoshinaga Y."/>
            <person name="Zwiers L.-H."/>
            <person name="Turgeon B."/>
            <person name="Goodwin S."/>
            <person name="Spatafora J."/>
            <person name="Crous P."/>
            <person name="Grigoriev I."/>
        </authorList>
    </citation>
    <scope>NUCLEOTIDE SEQUENCE</scope>
    <source>
        <strain evidence="3">CBS 121410</strain>
    </source>
</reference>
<proteinExistence type="predicted"/>
<keyword evidence="4" id="KW-1185">Reference proteome</keyword>
<sequence>MKLMHSVSATTVAFILIAFSNACAVCNSNGTDSFMLQASSDDVRFNGLVVEGEAKHQAISSLSNSAIPAFHTMPLPQTDLTLGHNKYSAPVRFVFNGTYLASTIYGYDSTTSCPLVGVQMSDPAFYYSSWLPASLTSTATQGFYMDMENGLMSGLYDGVEFTGWMACFWSHQGQPQLFNVGPTPDKSQLYVPSNCGMVKLVMA</sequence>
<keyword evidence="1" id="KW-0732">Signal</keyword>